<proteinExistence type="predicted"/>
<protein>
    <recommendedName>
        <fullName evidence="1">Alginate lyase 2 domain-containing protein</fullName>
    </recommendedName>
</protein>
<dbReference type="SUPFAM" id="SSF49899">
    <property type="entry name" value="Concanavalin A-like lectins/glucanases"/>
    <property type="match status" value="1"/>
</dbReference>
<gene>
    <name evidence="2" type="ORF">L1049_003254</name>
</gene>
<evidence type="ECO:0000313" key="3">
    <source>
        <dbReference type="Proteomes" id="UP001415857"/>
    </source>
</evidence>
<dbReference type="Pfam" id="PF08787">
    <property type="entry name" value="Alginate_lyase2"/>
    <property type="match status" value="1"/>
</dbReference>
<dbReference type="PANTHER" id="PTHR33681:SF4">
    <property type="entry name" value="OS12G0171100 PROTEIN"/>
    <property type="match status" value="1"/>
</dbReference>
<organism evidence="2 3">
    <name type="scientific">Liquidambar formosana</name>
    <name type="common">Formosan gum</name>
    <dbReference type="NCBI Taxonomy" id="63359"/>
    <lineage>
        <taxon>Eukaryota</taxon>
        <taxon>Viridiplantae</taxon>
        <taxon>Streptophyta</taxon>
        <taxon>Embryophyta</taxon>
        <taxon>Tracheophyta</taxon>
        <taxon>Spermatophyta</taxon>
        <taxon>Magnoliopsida</taxon>
        <taxon>eudicotyledons</taxon>
        <taxon>Gunneridae</taxon>
        <taxon>Pentapetalae</taxon>
        <taxon>Saxifragales</taxon>
        <taxon>Altingiaceae</taxon>
        <taxon>Liquidambar</taxon>
    </lineage>
</organism>
<dbReference type="AlphaFoldDB" id="A0AAP0NHA4"/>
<comment type="caution">
    <text evidence="2">The sequence shown here is derived from an EMBL/GenBank/DDBJ whole genome shotgun (WGS) entry which is preliminary data.</text>
</comment>
<sequence>MARINNFTMNNRDIKRGFQLSNPNHPSGLGQIPFESSRKEMTPSFLLHLILIQLILHQPTAWGLVNLTEGFLSLPLNQSNFVIQRPYDVPENQRYSFVDGVHRLWVFSTDKPHTPISKTNPRTEIRIHGYDYSSGVWQFEGYGYIPCGTSCVCVMQVFGSSPPHATTLMLRVYNGSLSYYKAPVLVPYIYDKWFRLNVIHDVSAKNVKVFIDGVLKYEATGRGGTSHFFECGVYAQNDSSYYMESRWKGIKVLKKM</sequence>
<dbReference type="EMBL" id="JBBPBK010000013">
    <property type="protein sequence ID" value="KAK9272875.1"/>
    <property type="molecule type" value="Genomic_DNA"/>
</dbReference>
<dbReference type="Proteomes" id="UP001415857">
    <property type="component" value="Unassembled WGS sequence"/>
</dbReference>
<dbReference type="InterPro" id="IPR014895">
    <property type="entry name" value="Alginate_lyase_2"/>
</dbReference>
<feature type="domain" description="Alginate lyase 2" evidence="1">
    <location>
        <begin position="78"/>
        <end position="252"/>
    </location>
</feature>
<dbReference type="InterPro" id="IPR013320">
    <property type="entry name" value="ConA-like_dom_sf"/>
</dbReference>
<evidence type="ECO:0000259" key="1">
    <source>
        <dbReference type="Pfam" id="PF08787"/>
    </source>
</evidence>
<reference evidence="2 3" key="1">
    <citation type="journal article" date="2024" name="Plant J.">
        <title>Genome sequences and population genomics reveal climatic adaptation and genomic divergence between two closely related sweetgum species.</title>
        <authorList>
            <person name="Xu W.Q."/>
            <person name="Ren C.Q."/>
            <person name="Zhang X.Y."/>
            <person name="Comes H.P."/>
            <person name="Liu X.H."/>
            <person name="Li Y.G."/>
            <person name="Kettle C.J."/>
            <person name="Jalonen R."/>
            <person name="Gaisberger H."/>
            <person name="Ma Y.Z."/>
            <person name="Qiu Y.X."/>
        </authorList>
    </citation>
    <scope>NUCLEOTIDE SEQUENCE [LARGE SCALE GENOMIC DNA]</scope>
    <source>
        <strain evidence="2">Hangzhou</strain>
    </source>
</reference>
<dbReference type="PANTHER" id="PTHR33681">
    <property type="entry name" value="BINDING PROTEIN, PUTATIVE, EXPRESSED-RELATED"/>
    <property type="match status" value="1"/>
</dbReference>
<keyword evidence="3" id="KW-1185">Reference proteome</keyword>
<name>A0AAP0NHA4_LIQFO</name>
<accession>A0AAP0NHA4</accession>
<evidence type="ECO:0000313" key="2">
    <source>
        <dbReference type="EMBL" id="KAK9272875.1"/>
    </source>
</evidence>
<dbReference type="Gene3D" id="2.60.120.200">
    <property type="match status" value="1"/>
</dbReference>